<gene>
    <name evidence="1" type="ORF">K7J14_15030</name>
</gene>
<comment type="caution">
    <text evidence="1">The sequence shown here is derived from an EMBL/GenBank/DDBJ whole genome shotgun (WGS) entry which is preliminary data.</text>
</comment>
<dbReference type="Proteomes" id="UP001198163">
    <property type="component" value="Unassembled WGS sequence"/>
</dbReference>
<dbReference type="EMBL" id="JAINWA010000003">
    <property type="protein sequence ID" value="MCD1656011.1"/>
    <property type="molecule type" value="Genomic_DNA"/>
</dbReference>
<sequence>MQKLILSSILIFSVYFNIQAEVQLKITLLNGTENIVSTSDSIDEIFGVKSHLSFNEKGKCITKYEHKSPIKKIDNISELVNLKKVSLYMELNSFSDFTVFESNKIESLCMSFGLSEDCLFSMQKMPMLKIVYLQSMEINSMENIDLSNTQLEYFEISSSNLTKVNGCKFPKSLQYLNIRGNEYIEFDSQTIDDINMKQITVVTDKMIEGITKQIIGNEYYRLLPETFRSFGP</sequence>
<dbReference type="SUPFAM" id="SSF52058">
    <property type="entry name" value="L domain-like"/>
    <property type="match status" value="1"/>
</dbReference>
<evidence type="ECO:0000313" key="2">
    <source>
        <dbReference type="Proteomes" id="UP001198163"/>
    </source>
</evidence>
<protein>
    <recommendedName>
        <fullName evidence="3">Leucine-rich repeat domain-containing protein</fullName>
    </recommendedName>
</protein>
<name>A0AAE3EKN1_9SPIR</name>
<reference evidence="1" key="1">
    <citation type="submission" date="2021-08" db="EMBL/GenBank/DDBJ databases">
        <title>Comparative analyses of Brucepasteria parasyntrophica and Teretinema zuelzerae.</title>
        <authorList>
            <person name="Song Y."/>
            <person name="Brune A."/>
        </authorList>
    </citation>
    <scope>NUCLEOTIDE SEQUENCE</scope>
    <source>
        <strain evidence="1">DSM 1903</strain>
    </source>
</reference>
<evidence type="ECO:0000313" key="1">
    <source>
        <dbReference type="EMBL" id="MCD1656011.1"/>
    </source>
</evidence>
<evidence type="ECO:0008006" key="3">
    <source>
        <dbReference type="Google" id="ProtNLM"/>
    </source>
</evidence>
<dbReference type="Gene3D" id="3.80.10.10">
    <property type="entry name" value="Ribonuclease Inhibitor"/>
    <property type="match status" value="1"/>
</dbReference>
<proteinExistence type="predicted"/>
<keyword evidence="2" id="KW-1185">Reference proteome</keyword>
<dbReference type="InterPro" id="IPR032675">
    <property type="entry name" value="LRR_dom_sf"/>
</dbReference>
<accession>A0AAE3EKN1</accession>
<dbReference type="AlphaFoldDB" id="A0AAE3EKN1"/>
<dbReference type="RefSeq" id="WP_230758284.1">
    <property type="nucleotide sequence ID" value="NZ_JAINWA010000003.1"/>
</dbReference>
<organism evidence="1 2">
    <name type="scientific">Teretinema zuelzerae</name>
    <dbReference type="NCBI Taxonomy" id="156"/>
    <lineage>
        <taxon>Bacteria</taxon>
        <taxon>Pseudomonadati</taxon>
        <taxon>Spirochaetota</taxon>
        <taxon>Spirochaetia</taxon>
        <taxon>Spirochaetales</taxon>
        <taxon>Treponemataceae</taxon>
        <taxon>Teretinema</taxon>
    </lineage>
</organism>